<dbReference type="Gene3D" id="3.10.10.10">
    <property type="entry name" value="HIV Type 1 Reverse Transcriptase, subunit A, domain 1"/>
    <property type="match status" value="1"/>
</dbReference>
<dbReference type="Gene3D" id="2.40.70.10">
    <property type="entry name" value="Acid Proteases"/>
    <property type="match status" value="1"/>
</dbReference>
<dbReference type="PANTHER" id="PTHR15503:SF22">
    <property type="entry name" value="TRANSPOSON TY3-I GAG POLYPROTEIN"/>
    <property type="match status" value="1"/>
</dbReference>
<evidence type="ECO:0000313" key="2">
    <source>
        <dbReference type="Proteomes" id="UP001274896"/>
    </source>
</evidence>
<organism evidence="1 2">
    <name type="scientific">Hemibagrus guttatus</name>
    <dbReference type="NCBI Taxonomy" id="175788"/>
    <lineage>
        <taxon>Eukaryota</taxon>
        <taxon>Metazoa</taxon>
        <taxon>Chordata</taxon>
        <taxon>Craniata</taxon>
        <taxon>Vertebrata</taxon>
        <taxon>Euteleostomi</taxon>
        <taxon>Actinopterygii</taxon>
        <taxon>Neopterygii</taxon>
        <taxon>Teleostei</taxon>
        <taxon>Ostariophysi</taxon>
        <taxon>Siluriformes</taxon>
        <taxon>Bagridae</taxon>
        <taxon>Hemibagrus</taxon>
    </lineage>
</organism>
<dbReference type="Proteomes" id="UP001274896">
    <property type="component" value="Unassembled WGS sequence"/>
</dbReference>
<dbReference type="EMBL" id="JAUCMX010000025">
    <property type="protein sequence ID" value="KAK3510614.1"/>
    <property type="molecule type" value="Genomic_DNA"/>
</dbReference>
<dbReference type="SUPFAM" id="SSF56672">
    <property type="entry name" value="DNA/RNA polymerases"/>
    <property type="match status" value="1"/>
</dbReference>
<reference evidence="1" key="1">
    <citation type="submission" date="2023-06" db="EMBL/GenBank/DDBJ databases">
        <title>Male Hemibagrus guttatus genome.</title>
        <authorList>
            <person name="Bian C."/>
        </authorList>
    </citation>
    <scope>NUCLEOTIDE SEQUENCE</scope>
    <source>
        <strain evidence="1">Male_cb2023</strain>
        <tissue evidence="1">Muscle</tissue>
    </source>
</reference>
<name>A0AAE0UKQ3_9TELE</name>
<dbReference type="PANTHER" id="PTHR15503">
    <property type="entry name" value="LDOC1 RELATED"/>
    <property type="match status" value="1"/>
</dbReference>
<comment type="caution">
    <text evidence="1">The sequence shown here is derived from an EMBL/GenBank/DDBJ whole genome shotgun (WGS) entry which is preliminary data.</text>
</comment>
<protein>
    <submittedName>
        <fullName evidence="1">Uncharacterized protein</fullName>
    </submittedName>
</protein>
<dbReference type="InterPro" id="IPR032567">
    <property type="entry name" value="RTL1-rel"/>
</dbReference>
<accession>A0AAE0UKQ3</accession>
<gene>
    <name evidence="1" type="ORF">QTP70_011875</name>
</gene>
<dbReference type="InterPro" id="IPR043502">
    <property type="entry name" value="DNA/RNA_pol_sf"/>
</dbReference>
<keyword evidence="2" id="KW-1185">Reference proteome</keyword>
<sequence>MPELNLRIGCLHKETLSLLVLEESAVDVILGCPWLAKHQPNIRWISGSIDQWSDYCVQHCLQSLPVRPPETALLGSTTIESPVSSTQANLPGEYQDYQDVFSQMATTKLPPHRPWDCAIDLLPGAKLPKGRVYPLSIPDNKAIEEYISEALQQGFIRPSTTLAASSFFFVAKKDGGLQP</sequence>
<evidence type="ECO:0000313" key="1">
    <source>
        <dbReference type="EMBL" id="KAK3510614.1"/>
    </source>
</evidence>
<dbReference type="InterPro" id="IPR021109">
    <property type="entry name" value="Peptidase_aspartic_dom_sf"/>
</dbReference>
<proteinExistence type="predicted"/>
<dbReference type="AlphaFoldDB" id="A0AAE0UKQ3"/>